<dbReference type="PANTHER" id="PTHR28177:SF1">
    <property type="entry name" value="ALTERED INHERITANCE OF MITOCHONDRIA PROTEIN 19, MITOCHONDRIAL"/>
    <property type="match status" value="1"/>
</dbReference>
<dbReference type="InterPro" id="IPR019419">
    <property type="entry name" value="AIM19"/>
</dbReference>
<dbReference type="FunCoup" id="G3AJV1">
    <property type="interactions" value="28"/>
</dbReference>
<dbReference type="EMBL" id="GL996500">
    <property type="protein sequence ID" value="EGW34002.1"/>
    <property type="molecule type" value="Genomic_DNA"/>
</dbReference>
<dbReference type="eggNOG" id="ENOG502SBEJ">
    <property type="taxonomic scope" value="Eukaryota"/>
</dbReference>
<accession>G3AJV1</accession>
<evidence type="ECO:0000313" key="2">
    <source>
        <dbReference type="Proteomes" id="UP000000709"/>
    </source>
</evidence>
<dbReference type="GeneID" id="18869740"/>
<name>G3AJV1_SPAPN</name>
<dbReference type="KEGG" id="spaa:SPAPADRAFT_133363"/>
<dbReference type="OMA" id="RYGRVWP"/>
<dbReference type="PANTHER" id="PTHR28177">
    <property type="entry name" value="ALTERED INHERITANCE OF MITOCHONDRIA PROTEIN 19, MITOCHONDRIAL"/>
    <property type="match status" value="1"/>
</dbReference>
<dbReference type="InParanoid" id="G3AJV1"/>
<evidence type="ECO:0000313" key="1">
    <source>
        <dbReference type="EMBL" id="EGW34002.1"/>
    </source>
</evidence>
<keyword evidence="2" id="KW-1185">Reference proteome</keyword>
<dbReference type="Pfam" id="PF10315">
    <property type="entry name" value="Aim19"/>
    <property type="match status" value="1"/>
</dbReference>
<reference evidence="1 2" key="1">
    <citation type="journal article" date="2011" name="Proc. Natl. Acad. Sci. U.S.A.">
        <title>Comparative genomics of xylose-fermenting fungi for enhanced biofuel production.</title>
        <authorList>
            <person name="Wohlbach D.J."/>
            <person name="Kuo A."/>
            <person name="Sato T.K."/>
            <person name="Potts K.M."/>
            <person name="Salamov A.A."/>
            <person name="LaButti K.M."/>
            <person name="Sun H."/>
            <person name="Clum A."/>
            <person name="Pangilinan J.L."/>
            <person name="Lindquist E.A."/>
            <person name="Lucas S."/>
            <person name="Lapidus A."/>
            <person name="Jin M."/>
            <person name="Gunawan C."/>
            <person name="Balan V."/>
            <person name="Dale B.E."/>
            <person name="Jeffries T.W."/>
            <person name="Zinkel R."/>
            <person name="Barry K.W."/>
            <person name="Grigoriev I.V."/>
            <person name="Gasch A.P."/>
        </authorList>
    </citation>
    <scope>NUCLEOTIDE SEQUENCE [LARGE SCALE GENOMIC DNA]</scope>
    <source>
        <strain evidence="2">NRRL Y-27907 / 11-Y1</strain>
    </source>
</reference>
<dbReference type="AlphaFoldDB" id="G3AJV1"/>
<dbReference type="OrthoDB" id="5554402at2759"/>
<gene>
    <name evidence="1" type="ORF">SPAPADRAFT_133363</name>
</gene>
<proteinExistence type="predicted"/>
<dbReference type="GO" id="GO:0005739">
    <property type="term" value="C:mitochondrion"/>
    <property type="evidence" value="ECO:0007669"/>
    <property type="project" value="TreeGrafter"/>
</dbReference>
<sequence length="142" mass="14735">MSNPQSIIDTVDQWSSTPIPALVFGGSLLLKGAFPAVTHTVSGSGGGGVKVKTAVIKPTRVSCLGFGAANLLGAWIMYDGEPVNGAGFNFAWSTLYLIVNGGASIKSIFRGKVSPAALSILALGNSSIYGRKFFWSKEGPLQ</sequence>
<protein>
    <submittedName>
        <fullName evidence="1">Uncharacterized protein</fullName>
    </submittedName>
</protein>
<organism evidence="2">
    <name type="scientific">Spathaspora passalidarum (strain NRRL Y-27907 / 11-Y1)</name>
    <dbReference type="NCBI Taxonomy" id="619300"/>
    <lineage>
        <taxon>Eukaryota</taxon>
        <taxon>Fungi</taxon>
        <taxon>Dikarya</taxon>
        <taxon>Ascomycota</taxon>
        <taxon>Saccharomycotina</taxon>
        <taxon>Pichiomycetes</taxon>
        <taxon>Debaryomycetaceae</taxon>
        <taxon>Spathaspora</taxon>
    </lineage>
</organism>
<dbReference type="RefSeq" id="XP_007373586.1">
    <property type="nucleotide sequence ID" value="XM_007373524.1"/>
</dbReference>
<dbReference type="Proteomes" id="UP000000709">
    <property type="component" value="Unassembled WGS sequence"/>
</dbReference>
<dbReference type="HOGENOM" id="CLU_130042_1_0_1"/>